<name>A0A0N9HYH1_9PSEU</name>
<evidence type="ECO:0000256" key="3">
    <source>
        <dbReference type="SAM" id="Phobius"/>
    </source>
</evidence>
<sequence length="600" mass="65737">MIEVDVDPETRYAVGLDIGDGESCLFWLDTTDPAAEAQLYERSRPVERTVLTALARRRETGEWIFGEAALLAGDAFQFVVNLKKAPVESFSTPDAVQFAQAFLDEFFSAHPEVKTSCQIMIGYPTGWPQPARDIYQRFLRTSDIPLAVLPESQSALVHVWDLRRRQPAGARQDIDNVLVIDIGSSTVDVTMVSALNPVNIPVGADLGCRDIDDELARRVTGALAGDPAFDRAMTSQDSPMLLRFVCRRAKEAQFGGHGMLVHDRPEALNPRLGAIMDHATAWLRAQDIPHLVERGWAGRLRDLLLDVRDKLEHQPEVVVLTGGGSRMPVTRRICAQLFPDASHELDDEPSFSVGRGLASAGRHRIQAMRFRRDATGVAARPEVAQALRDATVEAFATVRDQTVALLRETDPQQWGDLIESPPPGLPDAARGIEEAVDASVRPLVHQICDAYEIPHGHRDLDTRLAPDRLFISEFTQRVTEIPRASLPDVSDTDLSHATVQIGRFAMQGFAGAQGVLARLRGGIKAGGQAALIAGAMYLVFAGGSWAVQTVAGQRRRRQVLNAVATMELPGEAITTLEHELAAEIARVVGERVAPLERMVR</sequence>
<accession>A0A0N9HYH1</accession>
<keyword evidence="3" id="KW-1133">Transmembrane helix</keyword>
<dbReference type="Gene3D" id="3.90.640.10">
    <property type="entry name" value="Actin, Chain A, domain 4"/>
    <property type="match status" value="1"/>
</dbReference>
<dbReference type="PANTHER" id="PTHR42749:SF1">
    <property type="entry name" value="CELL SHAPE-DETERMINING PROTEIN MREB"/>
    <property type="match status" value="1"/>
</dbReference>
<gene>
    <name evidence="4" type="ORF">AOZ06_30030</name>
</gene>
<dbReference type="CDD" id="cd10170">
    <property type="entry name" value="ASKHA_NBD_HSP70"/>
    <property type="match status" value="1"/>
</dbReference>
<keyword evidence="5" id="KW-1185">Reference proteome</keyword>
<evidence type="ECO:0008006" key="6">
    <source>
        <dbReference type="Google" id="ProtNLM"/>
    </source>
</evidence>
<dbReference type="PROSITE" id="PS00329">
    <property type="entry name" value="HSP70_2"/>
    <property type="match status" value="1"/>
</dbReference>
<evidence type="ECO:0000313" key="4">
    <source>
        <dbReference type="EMBL" id="ALG10572.1"/>
    </source>
</evidence>
<evidence type="ECO:0000256" key="2">
    <source>
        <dbReference type="ARBA" id="ARBA00023016"/>
    </source>
</evidence>
<dbReference type="KEGG" id="kphy:AOZ06_30030"/>
<feature type="transmembrane region" description="Helical" evidence="3">
    <location>
        <begin position="529"/>
        <end position="547"/>
    </location>
</feature>
<evidence type="ECO:0000313" key="5">
    <source>
        <dbReference type="Proteomes" id="UP000063699"/>
    </source>
</evidence>
<dbReference type="PANTHER" id="PTHR42749">
    <property type="entry name" value="CELL SHAPE-DETERMINING PROTEIN MREB"/>
    <property type="match status" value="1"/>
</dbReference>
<dbReference type="OrthoDB" id="1044663at2"/>
<proteinExistence type="inferred from homology"/>
<dbReference type="SUPFAM" id="SSF53067">
    <property type="entry name" value="Actin-like ATPase domain"/>
    <property type="match status" value="1"/>
</dbReference>
<protein>
    <recommendedName>
        <fullName evidence="6">Molecular chaperone DnaK</fullName>
    </recommendedName>
</protein>
<dbReference type="RefSeq" id="WP_054292475.1">
    <property type="nucleotide sequence ID" value="NZ_CP012752.1"/>
</dbReference>
<comment type="similarity">
    <text evidence="1">Belongs to the heat shock protein 70 family.</text>
</comment>
<keyword evidence="3" id="KW-0472">Membrane</keyword>
<dbReference type="Gene3D" id="3.30.420.40">
    <property type="match status" value="2"/>
</dbReference>
<dbReference type="STRING" id="860235.AOZ06_30030"/>
<evidence type="ECO:0000256" key="1">
    <source>
        <dbReference type="ARBA" id="ARBA00007381"/>
    </source>
</evidence>
<keyword evidence="3" id="KW-0812">Transmembrane</keyword>
<dbReference type="InterPro" id="IPR018181">
    <property type="entry name" value="Heat_shock_70_CS"/>
</dbReference>
<organism evidence="4 5">
    <name type="scientific">Kibdelosporangium phytohabitans</name>
    <dbReference type="NCBI Taxonomy" id="860235"/>
    <lineage>
        <taxon>Bacteria</taxon>
        <taxon>Bacillati</taxon>
        <taxon>Actinomycetota</taxon>
        <taxon>Actinomycetes</taxon>
        <taxon>Pseudonocardiales</taxon>
        <taxon>Pseudonocardiaceae</taxon>
        <taxon>Kibdelosporangium</taxon>
    </lineage>
</organism>
<dbReference type="Proteomes" id="UP000063699">
    <property type="component" value="Chromosome"/>
</dbReference>
<dbReference type="AlphaFoldDB" id="A0A0N9HYH1"/>
<reference evidence="4 5" key="1">
    <citation type="submission" date="2015-07" db="EMBL/GenBank/DDBJ databases">
        <title>Genome sequencing of Kibdelosporangium phytohabitans.</title>
        <authorList>
            <person name="Qin S."/>
            <person name="Xing K."/>
        </authorList>
    </citation>
    <scope>NUCLEOTIDE SEQUENCE [LARGE SCALE GENOMIC DNA]</scope>
    <source>
        <strain evidence="4 5">KLBMP1111</strain>
    </source>
</reference>
<dbReference type="EMBL" id="CP012752">
    <property type="protein sequence ID" value="ALG10572.1"/>
    <property type="molecule type" value="Genomic_DNA"/>
</dbReference>
<keyword evidence="2" id="KW-0346">Stress response</keyword>
<dbReference type="InterPro" id="IPR043129">
    <property type="entry name" value="ATPase_NBD"/>
</dbReference>